<sequence>MICKQQLFINCGIEPSEEIENIIIYLIQHHQFNKCLKQRKGYQKKVYFIKMSQQFMEEEEINEYQESQEIKDKQSLEIEQSQNQVVQKKKRIVKKRAKWIPFLIQNNFNPDEQPIYLFYFRKCMKSYGNYEYNKYRTFGFEEAGIGRIEQLKIDKTFGNIEIQLDTFHMGETSFKYLIDLYKSYQDQQYYQLALSLEKYQEWTQNQQINLNKMFNKLRKTKYMQSHVEEHLNNFENDVTYWISDQFQNDIYEASFGFCNVEKKLPVLKKKIFSKNLIMFLGGDPNKSFYQMQKQNMKENTNYLFGGEEFDGKIQLEKMIHLLNQQLSGELKCVVKDQVITIEGVILPTTKTITTYFYDEIKREITQTPTLFYIIVTQYNFEANWIKYLMDLRNNMNQGSSYTLDQSQMSSETISHQSDNVIKNFEFMCQQEYFLEKFNYI</sequence>
<reference evidence="3" key="1">
    <citation type="journal article" date="2006" name="PLoS Biol.">
        <title>Macronuclear genome sequence of the ciliate Tetrahymena thermophila, a model eukaryote.</title>
        <authorList>
            <person name="Eisen J.A."/>
            <person name="Coyne R.S."/>
            <person name="Wu M."/>
            <person name="Wu D."/>
            <person name="Thiagarajan M."/>
            <person name="Wortman J.R."/>
            <person name="Badger J.H."/>
            <person name="Ren Q."/>
            <person name="Amedeo P."/>
            <person name="Jones K.M."/>
            <person name="Tallon L.J."/>
            <person name="Delcher A.L."/>
            <person name="Salzberg S.L."/>
            <person name="Silva J.C."/>
            <person name="Haas B.J."/>
            <person name="Majoros W.H."/>
            <person name="Farzad M."/>
            <person name="Carlton J.M."/>
            <person name="Smith R.K. Jr."/>
            <person name="Garg J."/>
            <person name="Pearlman R.E."/>
            <person name="Karrer K.M."/>
            <person name="Sun L."/>
            <person name="Manning G."/>
            <person name="Elde N.C."/>
            <person name="Turkewitz A.P."/>
            <person name="Asai D.J."/>
            <person name="Wilkes D.E."/>
            <person name="Wang Y."/>
            <person name="Cai H."/>
            <person name="Collins K."/>
            <person name="Stewart B.A."/>
            <person name="Lee S.R."/>
            <person name="Wilamowska K."/>
            <person name="Weinberg Z."/>
            <person name="Ruzzo W.L."/>
            <person name="Wloga D."/>
            <person name="Gaertig J."/>
            <person name="Frankel J."/>
            <person name="Tsao C.-C."/>
            <person name="Gorovsky M.A."/>
            <person name="Keeling P.J."/>
            <person name="Waller R.F."/>
            <person name="Patron N.J."/>
            <person name="Cherry J.M."/>
            <person name="Stover N.A."/>
            <person name="Krieger C.J."/>
            <person name="del Toro C."/>
            <person name="Ryder H.F."/>
            <person name="Williamson S.C."/>
            <person name="Barbeau R.A."/>
            <person name="Hamilton E.P."/>
            <person name="Orias E."/>
        </authorList>
    </citation>
    <scope>NUCLEOTIDE SEQUENCE [LARGE SCALE GENOMIC DNA]</scope>
    <source>
        <strain evidence="3">SB210</strain>
    </source>
</reference>
<keyword evidence="1" id="KW-0175">Coiled coil</keyword>
<dbReference type="AlphaFoldDB" id="I7MK29"/>
<keyword evidence="3" id="KW-1185">Reference proteome</keyword>
<dbReference type="KEGG" id="tet:TTHERM_00498110"/>
<dbReference type="EMBL" id="GG662212">
    <property type="protein sequence ID" value="EAS07757.2"/>
    <property type="molecule type" value="Genomic_DNA"/>
</dbReference>
<dbReference type="Proteomes" id="UP000009168">
    <property type="component" value="Unassembled WGS sequence"/>
</dbReference>
<evidence type="ECO:0000256" key="1">
    <source>
        <dbReference type="SAM" id="Coils"/>
    </source>
</evidence>
<accession>I7MK29</accession>
<dbReference type="RefSeq" id="XP_001027999.2">
    <property type="nucleotide sequence ID" value="XM_001027999.2"/>
</dbReference>
<name>I7MK29_TETTS</name>
<proteinExistence type="predicted"/>
<dbReference type="InParanoid" id="I7MK29"/>
<evidence type="ECO:0000313" key="2">
    <source>
        <dbReference type="EMBL" id="EAS07757.2"/>
    </source>
</evidence>
<dbReference type="GeneID" id="7845536"/>
<feature type="coiled-coil region" evidence="1">
    <location>
        <begin position="64"/>
        <end position="98"/>
    </location>
</feature>
<organism evidence="2 3">
    <name type="scientific">Tetrahymena thermophila (strain SB210)</name>
    <dbReference type="NCBI Taxonomy" id="312017"/>
    <lineage>
        <taxon>Eukaryota</taxon>
        <taxon>Sar</taxon>
        <taxon>Alveolata</taxon>
        <taxon>Ciliophora</taxon>
        <taxon>Intramacronucleata</taxon>
        <taxon>Oligohymenophorea</taxon>
        <taxon>Hymenostomatida</taxon>
        <taxon>Tetrahymenina</taxon>
        <taxon>Tetrahymenidae</taxon>
        <taxon>Tetrahymena</taxon>
    </lineage>
</organism>
<protein>
    <submittedName>
        <fullName evidence="2">Uncharacterized protein</fullName>
    </submittedName>
</protein>
<evidence type="ECO:0000313" key="3">
    <source>
        <dbReference type="Proteomes" id="UP000009168"/>
    </source>
</evidence>
<gene>
    <name evidence="2" type="ORF">TTHERM_00498110</name>
</gene>